<dbReference type="InterPro" id="IPR055259">
    <property type="entry name" value="YkvP/CgeB_Glyco_trans-like"/>
</dbReference>
<evidence type="ECO:0000259" key="3">
    <source>
        <dbReference type="Pfam" id="PF13524"/>
    </source>
</evidence>
<feature type="domain" description="Spore protein YkvP/CgeB glycosyl transferase-like" evidence="3">
    <location>
        <begin position="224"/>
        <end position="361"/>
    </location>
</feature>
<reference evidence="4 5" key="1">
    <citation type="submission" date="2023-12" db="EMBL/GenBank/DDBJ databases">
        <title>Genome sequencing and assembly of bacterial species from a model synthetic community.</title>
        <authorList>
            <person name="Hogle S.L."/>
        </authorList>
    </citation>
    <scope>NUCLEOTIDE SEQUENCE [LARGE SCALE GENOMIC DNA]</scope>
    <source>
        <strain evidence="4 5">HAMBI 2494</strain>
    </source>
</reference>
<dbReference type="Pfam" id="PF09314">
    <property type="entry name" value="DUF1972"/>
    <property type="match status" value="1"/>
</dbReference>
<protein>
    <submittedName>
        <fullName evidence="4">DUF1972 domain-containing protein</fullName>
    </submittedName>
</protein>
<keyword evidence="5" id="KW-1185">Reference proteome</keyword>
<dbReference type="PANTHER" id="PTHR12526">
    <property type="entry name" value="GLYCOSYLTRANSFERASE"/>
    <property type="match status" value="1"/>
</dbReference>
<dbReference type="InterPro" id="IPR015393">
    <property type="entry name" value="DUF1972"/>
</dbReference>
<dbReference type="Gene3D" id="3.40.50.2000">
    <property type="entry name" value="Glycogen Phosphorylase B"/>
    <property type="match status" value="2"/>
</dbReference>
<feature type="region of interest" description="Disordered" evidence="1">
    <location>
        <begin position="408"/>
        <end position="427"/>
    </location>
</feature>
<proteinExistence type="predicted"/>
<dbReference type="EMBL" id="CP139965">
    <property type="protein sequence ID" value="WQD76744.1"/>
    <property type="molecule type" value="Genomic_DNA"/>
</dbReference>
<evidence type="ECO:0000256" key="1">
    <source>
        <dbReference type="SAM" id="MobiDB-lite"/>
    </source>
</evidence>
<evidence type="ECO:0000259" key="2">
    <source>
        <dbReference type="Pfam" id="PF09314"/>
    </source>
</evidence>
<dbReference type="RefSeq" id="WP_114809133.1">
    <property type="nucleotide sequence ID" value="NZ_CP139965.1"/>
</dbReference>
<gene>
    <name evidence="4" type="ORF">U0042_22050</name>
</gene>
<organism evidence="4 5">
    <name type="scientific">Paraburkholderia kururiensis</name>
    <dbReference type="NCBI Taxonomy" id="984307"/>
    <lineage>
        <taxon>Bacteria</taxon>
        <taxon>Pseudomonadati</taxon>
        <taxon>Pseudomonadota</taxon>
        <taxon>Betaproteobacteria</taxon>
        <taxon>Burkholderiales</taxon>
        <taxon>Burkholderiaceae</taxon>
        <taxon>Paraburkholderia</taxon>
    </lineage>
</organism>
<accession>A0ABZ0WHD6</accession>
<feature type="domain" description="DUF1972" evidence="2">
    <location>
        <begin position="4"/>
        <end position="179"/>
    </location>
</feature>
<evidence type="ECO:0000313" key="4">
    <source>
        <dbReference type="EMBL" id="WQD76744.1"/>
    </source>
</evidence>
<dbReference type="Proteomes" id="UP001325479">
    <property type="component" value="Chromosome"/>
</dbReference>
<dbReference type="Pfam" id="PF13524">
    <property type="entry name" value="Glyco_trans_1_2"/>
    <property type="match status" value="1"/>
</dbReference>
<sequence length="427" mass="47009">MAVRQLFILGTRGIPARHGGFETFAERLALYLTQRGWEVTVYCQSDTADGAISEDVWQGVRRIIVPVTRAGAVGTMEFDWKSIRDVAGRDPGLVLTLGYNTAVFCTYLRWRGITNIINMDGLEWRREKWKPHERLWLWLNERAGCWAGNHLIADHPAIAAHLATRVKRRKITTIPYGADPIESMSAVALRAFDLEDVRYGLVIARPEPENSVLEIVTAFSRRPRGARLVVLGKYDAAHPYQRAVLDAASDEVMFPGAIYDQHVVRALRYHANFYLHGHRVGGTNPSLVEALGAGCAVIAHDNVFNRWVAGPEARFFATEADCDMHISALIGDPATASAMGLASAQRFRSAFRWDSVLAQYEALLDRHARSDRQPATAAPRAPAVAATAAAAAAAQRAAVLDARVRTEPSKADRAVTLNAEHAGTQVE</sequence>
<name>A0ABZ0WHD6_9BURK</name>
<evidence type="ECO:0000313" key="5">
    <source>
        <dbReference type="Proteomes" id="UP001325479"/>
    </source>
</evidence>
<dbReference type="SUPFAM" id="SSF53756">
    <property type="entry name" value="UDP-Glycosyltransferase/glycogen phosphorylase"/>
    <property type="match status" value="1"/>
</dbReference>